<sequence length="93" mass="10582">MCSSKTKLGCRVENDPIMQEIDTMLRFDRSGEGWALFCKGTAIARADGETIGQCLIDFDSWKTYLKDTDFVTALNHHLNQLQKPTSMRQTDHV</sequence>
<organism evidence="1 2">
    <name type="scientific">Pistacia integerrima</name>
    <dbReference type="NCBI Taxonomy" id="434235"/>
    <lineage>
        <taxon>Eukaryota</taxon>
        <taxon>Viridiplantae</taxon>
        <taxon>Streptophyta</taxon>
        <taxon>Embryophyta</taxon>
        <taxon>Tracheophyta</taxon>
        <taxon>Spermatophyta</taxon>
        <taxon>Magnoliopsida</taxon>
        <taxon>eudicotyledons</taxon>
        <taxon>Gunneridae</taxon>
        <taxon>Pentapetalae</taxon>
        <taxon>rosids</taxon>
        <taxon>malvids</taxon>
        <taxon>Sapindales</taxon>
        <taxon>Anacardiaceae</taxon>
        <taxon>Pistacia</taxon>
    </lineage>
</organism>
<name>A0ACC0WZC9_9ROSI</name>
<dbReference type="EMBL" id="CM047750">
    <property type="protein sequence ID" value="KAJ0007462.1"/>
    <property type="molecule type" value="Genomic_DNA"/>
</dbReference>
<reference evidence="2" key="1">
    <citation type="journal article" date="2023" name="G3 (Bethesda)">
        <title>Genome assembly and association tests identify interacting loci associated with vigor, precocity, and sex in interspecific pistachio rootstocks.</title>
        <authorList>
            <person name="Palmer W."/>
            <person name="Jacygrad E."/>
            <person name="Sagayaradj S."/>
            <person name="Cavanaugh K."/>
            <person name="Han R."/>
            <person name="Bertier L."/>
            <person name="Beede B."/>
            <person name="Kafkas S."/>
            <person name="Golino D."/>
            <person name="Preece J."/>
            <person name="Michelmore R."/>
        </authorList>
    </citation>
    <scope>NUCLEOTIDE SEQUENCE [LARGE SCALE GENOMIC DNA]</scope>
</reference>
<evidence type="ECO:0000313" key="1">
    <source>
        <dbReference type="EMBL" id="KAJ0007462.1"/>
    </source>
</evidence>
<accession>A0ACC0WZC9</accession>
<gene>
    <name evidence="1" type="ORF">Pint_28841</name>
</gene>
<proteinExistence type="predicted"/>
<dbReference type="Proteomes" id="UP001163603">
    <property type="component" value="Chromosome 15"/>
</dbReference>
<keyword evidence="2" id="KW-1185">Reference proteome</keyword>
<comment type="caution">
    <text evidence="1">The sequence shown here is derived from an EMBL/GenBank/DDBJ whole genome shotgun (WGS) entry which is preliminary data.</text>
</comment>
<protein>
    <submittedName>
        <fullName evidence="1">Uncharacterized protein</fullName>
    </submittedName>
</protein>
<evidence type="ECO:0000313" key="2">
    <source>
        <dbReference type="Proteomes" id="UP001163603"/>
    </source>
</evidence>